<dbReference type="AlphaFoldDB" id="A0A545U2A3"/>
<reference evidence="2 3" key="1">
    <citation type="submission" date="2019-06" db="EMBL/GenBank/DDBJ databases">
        <title>Whole genome sequence for Rhodospirillaceae sp. R148.</title>
        <authorList>
            <person name="Wang G."/>
        </authorList>
    </citation>
    <scope>NUCLEOTIDE SEQUENCE [LARGE SCALE GENOMIC DNA]</scope>
    <source>
        <strain evidence="2 3">R148</strain>
    </source>
</reference>
<name>A0A545U2A3_9PROT</name>
<comment type="caution">
    <text evidence="2">The sequence shown here is derived from an EMBL/GenBank/DDBJ whole genome shotgun (WGS) entry which is preliminary data.</text>
</comment>
<accession>A0A545U2A3</accession>
<sequence length="296" mass="33305">MAITPKARLPIQQRAEQIASALPPLLVEAEHVATTVAQGVHGRRRVGQGETFWQFRRYESGDSPQSIDWRQSAKSDRVFVREMEWEAAQSVWIWRDTSASMAWSSSPELPEKRRRADILALALAVLLIRGGEFVTFLGSGIRPSNGKTTLERMAKIIDRGEQDSAGLPTVLPLPRFAQVVMISDFLSPIEEIEEVARGYASRGVKGHLLQILDPAEELLPYDGRTRFEGLEGEQSWLLSRVESVRAPYQQRFKAQREGLQSIAQRLSWGYSAHRSDHSPNTALLALYLAMTQDRGR</sequence>
<dbReference type="Pfam" id="PF01882">
    <property type="entry name" value="DUF58"/>
    <property type="match status" value="1"/>
</dbReference>
<organism evidence="2 3">
    <name type="scientific">Denitrobaculum tricleocarpae</name>
    <dbReference type="NCBI Taxonomy" id="2591009"/>
    <lineage>
        <taxon>Bacteria</taxon>
        <taxon>Pseudomonadati</taxon>
        <taxon>Pseudomonadota</taxon>
        <taxon>Alphaproteobacteria</taxon>
        <taxon>Rhodospirillales</taxon>
        <taxon>Rhodospirillaceae</taxon>
        <taxon>Denitrobaculum</taxon>
    </lineage>
</organism>
<proteinExistence type="predicted"/>
<evidence type="ECO:0000259" key="1">
    <source>
        <dbReference type="Pfam" id="PF01882"/>
    </source>
</evidence>
<dbReference type="PANTHER" id="PTHR33608">
    <property type="entry name" value="BLL2464 PROTEIN"/>
    <property type="match status" value="1"/>
</dbReference>
<evidence type="ECO:0000313" key="3">
    <source>
        <dbReference type="Proteomes" id="UP000315252"/>
    </source>
</evidence>
<dbReference type="PANTHER" id="PTHR33608:SF6">
    <property type="entry name" value="BLL2464 PROTEIN"/>
    <property type="match status" value="1"/>
</dbReference>
<dbReference type="Proteomes" id="UP000315252">
    <property type="component" value="Unassembled WGS sequence"/>
</dbReference>
<dbReference type="OrthoDB" id="9794556at2"/>
<protein>
    <submittedName>
        <fullName evidence="2">DUF58 domain-containing protein</fullName>
    </submittedName>
</protein>
<gene>
    <name evidence="2" type="ORF">FKG95_02785</name>
</gene>
<dbReference type="EMBL" id="VHSH01000001">
    <property type="protein sequence ID" value="TQV83533.1"/>
    <property type="molecule type" value="Genomic_DNA"/>
</dbReference>
<dbReference type="InterPro" id="IPR002881">
    <property type="entry name" value="DUF58"/>
</dbReference>
<feature type="domain" description="DUF58" evidence="1">
    <location>
        <begin position="55"/>
        <end position="257"/>
    </location>
</feature>
<evidence type="ECO:0000313" key="2">
    <source>
        <dbReference type="EMBL" id="TQV83533.1"/>
    </source>
</evidence>
<keyword evidence="3" id="KW-1185">Reference proteome</keyword>